<dbReference type="Proteomes" id="UP001161388">
    <property type="component" value="Unassembled WGS sequence"/>
</dbReference>
<sequence>MSDDETLRTYAAKAATYAELVSASVDKDAMLPAFLSALPQNAHVLDLGCGPGHFAAAIAAKGHQVTATDAVQEMVDLADQHKGVTAQLARFDQITGTDIYDGIWANFSLLHAARAEMPTHLAALHRALKPRGVFHIALKSGEGSKRDRLGRLYTYYTEKELTALLNKAGFTVTGSRRGRDTGLDGAVADWIGLAAHG</sequence>
<gene>
    <name evidence="4" type="ORF">GCM10007927_01290</name>
</gene>
<dbReference type="EMBL" id="BSNL01000001">
    <property type="protein sequence ID" value="GLQ25326.1"/>
    <property type="molecule type" value="Genomic_DNA"/>
</dbReference>
<dbReference type="RefSeq" id="WP_284369550.1">
    <property type="nucleotide sequence ID" value="NZ_BSNL01000001.1"/>
</dbReference>
<evidence type="ECO:0000259" key="3">
    <source>
        <dbReference type="Pfam" id="PF13649"/>
    </source>
</evidence>
<reference evidence="4" key="2">
    <citation type="submission" date="2023-01" db="EMBL/GenBank/DDBJ databases">
        <title>Draft genome sequence of Sulfitobacter pacificus strain NBRC 109915.</title>
        <authorList>
            <person name="Sun Q."/>
            <person name="Mori K."/>
        </authorList>
    </citation>
    <scope>NUCLEOTIDE SEQUENCE</scope>
    <source>
        <strain evidence="4">NBRC 109915</strain>
    </source>
</reference>
<dbReference type="Gene3D" id="3.40.50.150">
    <property type="entry name" value="Vaccinia Virus protein VP39"/>
    <property type="match status" value="1"/>
</dbReference>
<evidence type="ECO:0000313" key="5">
    <source>
        <dbReference type="Proteomes" id="UP001161388"/>
    </source>
</evidence>
<dbReference type="PANTHER" id="PTHR43861">
    <property type="entry name" value="TRANS-ACONITATE 2-METHYLTRANSFERASE-RELATED"/>
    <property type="match status" value="1"/>
</dbReference>
<dbReference type="InterPro" id="IPR041698">
    <property type="entry name" value="Methyltransf_25"/>
</dbReference>
<dbReference type="InterPro" id="IPR029063">
    <property type="entry name" value="SAM-dependent_MTases_sf"/>
</dbReference>
<dbReference type="GO" id="GO:0008168">
    <property type="term" value="F:methyltransferase activity"/>
    <property type="evidence" value="ECO:0007669"/>
    <property type="project" value="UniProtKB-KW"/>
</dbReference>
<organism evidence="4 5">
    <name type="scientific">Sulfitobacter pacificus</name>
    <dbReference type="NCBI Taxonomy" id="1499314"/>
    <lineage>
        <taxon>Bacteria</taxon>
        <taxon>Pseudomonadati</taxon>
        <taxon>Pseudomonadota</taxon>
        <taxon>Alphaproteobacteria</taxon>
        <taxon>Rhodobacterales</taxon>
        <taxon>Roseobacteraceae</taxon>
        <taxon>Sulfitobacter</taxon>
    </lineage>
</organism>
<dbReference type="SUPFAM" id="SSF53335">
    <property type="entry name" value="S-adenosyl-L-methionine-dependent methyltransferases"/>
    <property type="match status" value="1"/>
</dbReference>
<proteinExistence type="predicted"/>
<dbReference type="CDD" id="cd02440">
    <property type="entry name" value="AdoMet_MTases"/>
    <property type="match status" value="1"/>
</dbReference>
<keyword evidence="1 4" id="KW-0489">Methyltransferase</keyword>
<keyword evidence="2" id="KW-0808">Transferase</keyword>
<reference evidence="4" key="1">
    <citation type="journal article" date="2014" name="Int. J. Syst. Evol. Microbiol.">
        <title>Complete genome of a new Firmicutes species belonging to the dominant human colonic microbiota ('Ruminococcus bicirculans') reveals two chromosomes and a selective capacity to utilize plant glucans.</title>
        <authorList>
            <consortium name="NISC Comparative Sequencing Program"/>
            <person name="Wegmann U."/>
            <person name="Louis P."/>
            <person name="Goesmann A."/>
            <person name="Henrissat B."/>
            <person name="Duncan S.H."/>
            <person name="Flint H.J."/>
        </authorList>
    </citation>
    <scope>NUCLEOTIDE SEQUENCE</scope>
    <source>
        <strain evidence="4">NBRC 109915</strain>
    </source>
</reference>
<evidence type="ECO:0000256" key="1">
    <source>
        <dbReference type="ARBA" id="ARBA00022603"/>
    </source>
</evidence>
<name>A0ABQ5VF95_9RHOB</name>
<protein>
    <submittedName>
        <fullName evidence="4">Methyltransferase</fullName>
    </submittedName>
</protein>
<accession>A0ABQ5VF95</accession>
<feature type="domain" description="Methyltransferase" evidence="3">
    <location>
        <begin position="44"/>
        <end position="132"/>
    </location>
</feature>
<keyword evidence="5" id="KW-1185">Reference proteome</keyword>
<dbReference type="GO" id="GO:0032259">
    <property type="term" value="P:methylation"/>
    <property type="evidence" value="ECO:0007669"/>
    <property type="project" value="UniProtKB-KW"/>
</dbReference>
<comment type="caution">
    <text evidence="4">The sequence shown here is derived from an EMBL/GenBank/DDBJ whole genome shotgun (WGS) entry which is preliminary data.</text>
</comment>
<evidence type="ECO:0000256" key="2">
    <source>
        <dbReference type="ARBA" id="ARBA00022679"/>
    </source>
</evidence>
<dbReference type="Pfam" id="PF13649">
    <property type="entry name" value="Methyltransf_25"/>
    <property type="match status" value="1"/>
</dbReference>
<evidence type="ECO:0000313" key="4">
    <source>
        <dbReference type="EMBL" id="GLQ25326.1"/>
    </source>
</evidence>
<dbReference type="PANTHER" id="PTHR43861:SF1">
    <property type="entry name" value="TRANS-ACONITATE 2-METHYLTRANSFERASE"/>
    <property type="match status" value="1"/>
</dbReference>